<protein>
    <submittedName>
        <fullName evidence="1">Uncharacterized protein</fullName>
    </submittedName>
</protein>
<evidence type="ECO:0000313" key="1">
    <source>
        <dbReference type="EMBL" id="KAI9899467.1"/>
    </source>
</evidence>
<dbReference type="EMBL" id="CM047944">
    <property type="protein sequence ID" value="KAI9899467.1"/>
    <property type="molecule type" value="Genomic_DNA"/>
</dbReference>
<sequence length="225" mass="25424">MAHSQPIPNDSRPSSPPIDARFRRTQASSSSGDCSEGDEEGARPFSISRVKYRVGAPALRLLPMESFYHVNPLHKVMDDDDAARRLTLQIEEDARRILTERQIIDPPVEGEEDVDFRVKLIERAMSEIPRSAEPTLMIEAPWLADDYPDIESCIEDFCLFHLGYDLRNNDNNPITVYIAVSYDSNELHWPPALATVEKLLAEAGWGHIQVHMEHGEPATHLGLWA</sequence>
<name>A0ACC0UZ85_9HYPO</name>
<organism evidence="1 2">
    <name type="scientific">Trichothecium roseum</name>
    <dbReference type="NCBI Taxonomy" id="47278"/>
    <lineage>
        <taxon>Eukaryota</taxon>
        <taxon>Fungi</taxon>
        <taxon>Dikarya</taxon>
        <taxon>Ascomycota</taxon>
        <taxon>Pezizomycotina</taxon>
        <taxon>Sordariomycetes</taxon>
        <taxon>Hypocreomycetidae</taxon>
        <taxon>Hypocreales</taxon>
        <taxon>Hypocreales incertae sedis</taxon>
        <taxon>Trichothecium</taxon>
    </lineage>
</organism>
<keyword evidence="2" id="KW-1185">Reference proteome</keyword>
<reference evidence="1" key="1">
    <citation type="submission" date="2022-10" db="EMBL/GenBank/DDBJ databases">
        <title>Complete Genome of Trichothecium roseum strain YXFP-22015, a Plant Pathogen Isolated from Citrus.</title>
        <authorList>
            <person name="Wang Y."/>
            <person name="Zhu L."/>
        </authorList>
    </citation>
    <scope>NUCLEOTIDE SEQUENCE</scope>
    <source>
        <strain evidence="1">YXFP-22015</strain>
    </source>
</reference>
<proteinExistence type="predicted"/>
<dbReference type="Proteomes" id="UP001163324">
    <property type="component" value="Chromosome 5"/>
</dbReference>
<gene>
    <name evidence="1" type="ORF">N3K66_005928</name>
</gene>
<accession>A0ACC0UZ85</accession>
<comment type="caution">
    <text evidence="1">The sequence shown here is derived from an EMBL/GenBank/DDBJ whole genome shotgun (WGS) entry which is preliminary data.</text>
</comment>
<evidence type="ECO:0000313" key="2">
    <source>
        <dbReference type="Proteomes" id="UP001163324"/>
    </source>
</evidence>